<gene>
    <name evidence="3" type="primary">Lactb</name>
    <name evidence="3" type="ORF">CEXT_280321</name>
</gene>
<dbReference type="EMBL" id="BPLR01000419">
    <property type="protein sequence ID" value="GIY94716.1"/>
    <property type="molecule type" value="Genomic_DNA"/>
</dbReference>
<dbReference type="GO" id="GO:0019216">
    <property type="term" value="P:regulation of lipid metabolic process"/>
    <property type="evidence" value="ECO:0007669"/>
    <property type="project" value="TreeGrafter"/>
</dbReference>
<proteinExistence type="predicted"/>
<reference evidence="3 4" key="1">
    <citation type="submission" date="2021-06" db="EMBL/GenBank/DDBJ databases">
        <title>Caerostris extrusa draft genome.</title>
        <authorList>
            <person name="Kono N."/>
            <person name="Arakawa K."/>
        </authorList>
    </citation>
    <scope>NUCLEOTIDE SEQUENCE [LARGE SCALE GENOMIC DNA]</scope>
</reference>
<dbReference type="Pfam" id="PF00144">
    <property type="entry name" value="Beta-lactamase"/>
    <property type="match status" value="1"/>
</dbReference>
<feature type="region of interest" description="Disordered" evidence="1">
    <location>
        <begin position="380"/>
        <end position="406"/>
    </location>
</feature>
<feature type="compositionally biased region" description="Low complexity" evidence="1">
    <location>
        <begin position="388"/>
        <end position="404"/>
    </location>
</feature>
<evidence type="ECO:0000313" key="3">
    <source>
        <dbReference type="EMBL" id="GIY94716.1"/>
    </source>
</evidence>
<dbReference type="GO" id="GO:0005739">
    <property type="term" value="C:mitochondrion"/>
    <property type="evidence" value="ECO:0007669"/>
    <property type="project" value="TreeGrafter"/>
</dbReference>
<comment type="caution">
    <text evidence="3">The sequence shown here is derived from an EMBL/GenBank/DDBJ whole genome shotgun (WGS) entry which is preliminary data.</text>
</comment>
<dbReference type="Gene3D" id="3.40.710.10">
    <property type="entry name" value="DD-peptidase/beta-lactamase superfamily"/>
    <property type="match status" value="1"/>
</dbReference>
<dbReference type="Proteomes" id="UP001054945">
    <property type="component" value="Unassembled WGS sequence"/>
</dbReference>
<protein>
    <submittedName>
        <fullName evidence="3">Serine beta-lactamase-like protein LACTB, mitochondrial</fullName>
    </submittedName>
</protein>
<sequence>MFYKKTCFTFANTSSKLWHKSTRSYRKFTYLNSTHIHSFPYTKTLVASAAAFGITLYILHKNKISCKVNLNPVIDVKIKDEKFYEEAIQKSRDIIRRVKDENGIPGLVIGVSIDGKTVWKEGFGYADVENRVLCSPDTVMRIASISKSITMTAVAKLWEQGKLDLDKPVQEYVPTFPQKTYDGKKVTITCRQLVSHLGGIRHYYEEKNDPKKTNGKNNNNSEKVKEEMDLKEYYMTIKHTSLQSALDMFKNDPLIENPGTKFLYSTYGWTLVSAIVEAVSKEQFTVHISKLFKALGLKNTYLDENDILIYNRSRNYMKNKKGILINAPYVDNSYKWAGGGFLSTVGDLLQFANAMLYSFQARDLNMCTNVNNSTTKEISNKKYKDDCNNNNNNNNNNSSSSSNSLNQKQLPGFLNSKTIEAMWEPIPPATNYGMGWGVHLQKQECQFCSESKFCVYHTGGAVGASSVLLIVPNESNENSYSCSESASLPKGIVVAVLTNMHSISLLQTALKITQQFKNQ</sequence>
<dbReference type="AlphaFoldDB" id="A0AAV4XHR4"/>
<keyword evidence="4" id="KW-1185">Reference proteome</keyword>
<dbReference type="InterPro" id="IPR012338">
    <property type="entry name" value="Beta-lactam/transpept-like"/>
</dbReference>
<dbReference type="SUPFAM" id="SSF56601">
    <property type="entry name" value="beta-lactamase/transpeptidase-like"/>
    <property type="match status" value="1"/>
</dbReference>
<evidence type="ECO:0000259" key="2">
    <source>
        <dbReference type="Pfam" id="PF00144"/>
    </source>
</evidence>
<organism evidence="3 4">
    <name type="scientific">Caerostris extrusa</name>
    <name type="common">Bark spider</name>
    <name type="synonym">Caerostris bankana</name>
    <dbReference type="NCBI Taxonomy" id="172846"/>
    <lineage>
        <taxon>Eukaryota</taxon>
        <taxon>Metazoa</taxon>
        <taxon>Ecdysozoa</taxon>
        <taxon>Arthropoda</taxon>
        <taxon>Chelicerata</taxon>
        <taxon>Arachnida</taxon>
        <taxon>Araneae</taxon>
        <taxon>Araneomorphae</taxon>
        <taxon>Entelegynae</taxon>
        <taxon>Araneoidea</taxon>
        <taxon>Araneidae</taxon>
        <taxon>Caerostris</taxon>
    </lineage>
</organism>
<dbReference type="InterPro" id="IPR001466">
    <property type="entry name" value="Beta-lactam-related"/>
</dbReference>
<dbReference type="GO" id="GO:0008233">
    <property type="term" value="F:peptidase activity"/>
    <property type="evidence" value="ECO:0007669"/>
    <property type="project" value="TreeGrafter"/>
</dbReference>
<name>A0AAV4XHR4_CAEEX</name>
<accession>A0AAV4XHR4</accession>
<dbReference type="GO" id="GO:0006508">
    <property type="term" value="P:proteolysis"/>
    <property type="evidence" value="ECO:0007669"/>
    <property type="project" value="TreeGrafter"/>
</dbReference>
<dbReference type="InterPro" id="IPR052794">
    <property type="entry name" value="Mito_Ser_Protease_LACTB"/>
</dbReference>
<dbReference type="PANTHER" id="PTHR46520">
    <property type="entry name" value="SERINE BETA-LACTAMASE-LIKE PROTEIN LACTB, MITOCHONDRIAL"/>
    <property type="match status" value="1"/>
</dbReference>
<evidence type="ECO:0000313" key="4">
    <source>
        <dbReference type="Proteomes" id="UP001054945"/>
    </source>
</evidence>
<evidence type="ECO:0000256" key="1">
    <source>
        <dbReference type="SAM" id="MobiDB-lite"/>
    </source>
</evidence>
<feature type="domain" description="Beta-lactamase-related" evidence="2">
    <location>
        <begin position="93"/>
        <end position="499"/>
    </location>
</feature>
<dbReference type="PANTHER" id="PTHR46520:SF1">
    <property type="entry name" value="SERINE BETA-LACTAMASE-LIKE PROTEIN LACTB, MITOCHONDRIAL"/>
    <property type="match status" value="1"/>
</dbReference>